<sequence>MRREYDVHTDIIETIVSAAAVMDGHAALLAAFASRTEYRGLQYVTSRDHYCAQPAKILDSHGAVVAPDYREWVEQQLKEFGGDVPSICRAHEEKGYLLVETQPVLHYFVHDRGGEQANFVQFEIWQDQLFVERELFAEAAWRGWGNEATVHELRDGRPGLGYEKNFERRNLEATTYRLGQGLDIAAFTSLVEKLYVDRHRREGDQPVHEIDFATKQVTVKTLRELTPGYDKQRSNESRFFCDWTESSAGASGERVCTRWVFQTSDWTDPRGGRSASFIPVWGHNHSVSAVQGGESRDPYLLFSELRQFDREIGTPFAWYFYGLHGNLVQSGHIEQVLDAAARGLIVLPENDYQILRRWCDVPYGF</sequence>
<evidence type="ECO:0000313" key="1">
    <source>
        <dbReference type="EMBL" id="MBX3891419.1"/>
    </source>
</evidence>
<evidence type="ECO:0008006" key="3">
    <source>
        <dbReference type="Google" id="ProtNLM"/>
    </source>
</evidence>
<reference evidence="1" key="1">
    <citation type="submission" date="2018-06" db="EMBL/GenBank/DDBJ databases">
        <authorList>
            <person name="O'Rourke A."/>
        </authorList>
    </citation>
    <scope>NUCLEOTIDE SEQUENCE</scope>
    <source>
        <strain evidence="1">132550021-3</strain>
    </source>
</reference>
<gene>
    <name evidence="1" type="ORF">DEE74_16265</name>
</gene>
<dbReference type="Proteomes" id="UP001199322">
    <property type="component" value="Unassembled WGS sequence"/>
</dbReference>
<evidence type="ECO:0000313" key="2">
    <source>
        <dbReference type="Proteomes" id="UP001199322"/>
    </source>
</evidence>
<protein>
    <recommendedName>
        <fullName evidence="3">SnoaL-like domain-containing protein</fullName>
    </recommendedName>
</protein>
<organism evidence="1 2">
    <name type="scientific">Ralstonia pickettii</name>
    <name type="common">Burkholderia pickettii</name>
    <dbReference type="NCBI Taxonomy" id="329"/>
    <lineage>
        <taxon>Bacteria</taxon>
        <taxon>Pseudomonadati</taxon>
        <taxon>Pseudomonadota</taxon>
        <taxon>Betaproteobacteria</taxon>
        <taxon>Burkholderiales</taxon>
        <taxon>Burkholderiaceae</taxon>
        <taxon>Ralstonia</taxon>
    </lineage>
</organism>
<name>A0AAW4Q8Z4_RALPI</name>
<dbReference type="EMBL" id="QGBI01000015">
    <property type="protein sequence ID" value="MBX3891419.1"/>
    <property type="molecule type" value="Genomic_DNA"/>
</dbReference>
<dbReference type="AlphaFoldDB" id="A0AAW4Q8Z4"/>
<comment type="caution">
    <text evidence="1">The sequence shown here is derived from an EMBL/GenBank/DDBJ whole genome shotgun (WGS) entry which is preliminary data.</text>
</comment>
<accession>A0AAW4Q8Z4</accession>
<proteinExistence type="predicted"/>
<dbReference type="RefSeq" id="WP_025584818.1">
    <property type="nucleotide sequence ID" value="NZ_QGAQ01000015.1"/>
</dbReference>